<dbReference type="PANTHER" id="PTHR47526">
    <property type="entry name" value="ATP-DEPENDENT DNA HELICASE"/>
    <property type="match status" value="1"/>
</dbReference>
<comment type="caution">
    <text evidence="2">The sequence shown here is derived from an EMBL/GenBank/DDBJ whole genome shotgun (WGS) entry which is preliminary data.</text>
</comment>
<accession>A0A9Q1BPH6</accession>
<organism evidence="2 3">
    <name type="scientific">Holothuria leucospilota</name>
    <name type="common">Black long sea cucumber</name>
    <name type="synonym">Mertensiothuria leucospilota</name>
    <dbReference type="NCBI Taxonomy" id="206669"/>
    <lineage>
        <taxon>Eukaryota</taxon>
        <taxon>Metazoa</taxon>
        <taxon>Echinodermata</taxon>
        <taxon>Eleutherozoa</taxon>
        <taxon>Echinozoa</taxon>
        <taxon>Holothuroidea</taxon>
        <taxon>Aspidochirotacea</taxon>
        <taxon>Aspidochirotida</taxon>
        <taxon>Holothuriidae</taxon>
        <taxon>Holothuria</taxon>
    </lineage>
</organism>
<dbReference type="OrthoDB" id="10035901at2759"/>
<reference evidence="2" key="1">
    <citation type="submission" date="2021-10" db="EMBL/GenBank/DDBJ databases">
        <title>Tropical sea cucumber genome reveals ecological adaptation and Cuvierian tubules defense mechanism.</title>
        <authorList>
            <person name="Chen T."/>
        </authorList>
    </citation>
    <scope>NUCLEOTIDE SEQUENCE</scope>
    <source>
        <strain evidence="2">Nanhai2018</strain>
        <tissue evidence="2">Muscle</tissue>
    </source>
</reference>
<sequence>MEVPIQMNEAEEDELRSKLYSESLIVDVNRIPDPFTELKDGWLCEKESKQLWPPLSYFETAAWLLVDATCPSQPSRPNVRARPNGSPSGSIGKNTNVTQFSGPLPTSLKDRLLSDYKEGKAFSYFDNKWSQELFYHHISEDSPLCFIMANCLPSQNVRAIPHMSWVCLEKETGKIRNAYCTCVQYSTEQPNVSAATHSDNSQALDRSSLHSG</sequence>
<name>A0A9Q1BPH6_HOLLE</name>
<dbReference type="AlphaFoldDB" id="A0A9Q1BPH6"/>
<feature type="compositionally biased region" description="Polar residues" evidence="1">
    <location>
        <begin position="85"/>
        <end position="96"/>
    </location>
</feature>
<feature type="region of interest" description="Disordered" evidence="1">
    <location>
        <begin position="193"/>
        <end position="212"/>
    </location>
</feature>
<dbReference type="EMBL" id="JAIZAY010000013">
    <property type="protein sequence ID" value="KAJ8030400.1"/>
    <property type="molecule type" value="Genomic_DNA"/>
</dbReference>
<dbReference type="PANTHER" id="PTHR47526:SF3">
    <property type="entry name" value="PHD-TYPE DOMAIN-CONTAINING PROTEIN"/>
    <property type="match status" value="1"/>
</dbReference>
<dbReference type="Proteomes" id="UP001152320">
    <property type="component" value="Chromosome 13"/>
</dbReference>
<evidence type="ECO:0000313" key="2">
    <source>
        <dbReference type="EMBL" id="KAJ8030400.1"/>
    </source>
</evidence>
<proteinExistence type="predicted"/>
<feature type="region of interest" description="Disordered" evidence="1">
    <location>
        <begin position="72"/>
        <end position="96"/>
    </location>
</feature>
<keyword evidence="3" id="KW-1185">Reference proteome</keyword>
<evidence type="ECO:0000256" key="1">
    <source>
        <dbReference type="SAM" id="MobiDB-lite"/>
    </source>
</evidence>
<evidence type="ECO:0000313" key="3">
    <source>
        <dbReference type="Proteomes" id="UP001152320"/>
    </source>
</evidence>
<gene>
    <name evidence="2" type="ORF">HOLleu_26819</name>
</gene>
<protein>
    <submittedName>
        <fullName evidence="2">Uncharacterized protein</fullName>
    </submittedName>
</protein>